<gene>
    <name evidence="3" type="ORF">BD410DRAFT_830835</name>
</gene>
<feature type="compositionally biased region" description="Low complexity" evidence="1">
    <location>
        <begin position="137"/>
        <end position="155"/>
    </location>
</feature>
<dbReference type="SMART" id="SM00338">
    <property type="entry name" value="BRLZ"/>
    <property type="match status" value="1"/>
</dbReference>
<sequence length="665" mass="70917">MQHDQVSSAWDAFATYPQYSLSPALSAHSLSSSSSSSNSSACYTPQDEVFNLNVLRRSRIHLSPSPDHEAPVCMPTHRLFDFDFPQSPASPTPSSSSSQHIHNHHHQTLHLQQHPHQHQQHQSLHIDTSPSMMGGHSQKASAATPSTPSSATKRPAAPPQTPSAPASAAKKPRTCVSTKDFIPPDVSGLSKREARLVKNRAAAFLSRQRKREEFETMEVHVAELEAENARLLSIVQGRSVPPSPLEPSSSSSAAQRETEREMELELDQLRAELTASQQREASLTTQLSNLQLHHAAAQAQVKKESPEPLLASPAPSSSSPSTSHVKGASLGLMVLLCALPSLLSSGSTPAASATPATQNPRAQGQTSTFAFPSARPFPFSEEFDSDSEMRAVEGAEKKGAAFSRLAFEFAPDSSSSSEEEDLNALDLSFSTTPSPAGLVRIKVHNRIPTSSLLSQRSSTPPLLSSSSSGTDSSESDSEPSTPLSTKAEPPRSPALTLPGSYLHAKPQSHHNHVHSHPHQVVVDDFLGVSSPPPTANPYFGGGEEYLGLHDYDFGLGMGSSAMGGMGMSLGNFGGMGFGMGDFGLDNSNAFASFPHQQHPHTHSQAHVQPHHTSSSSAFASLPKLNARNGNGNGESKGETRRVRIALREVPGVGSEGGEWDVSLRD</sequence>
<dbReference type="Gene3D" id="1.20.5.170">
    <property type="match status" value="1"/>
</dbReference>
<feature type="compositionally biased region" description="Basic residues" evidence="1">
    <location>
        <begin position="101"/>
        <end position="119"/>
    </location>
</feature>
<feature type="domain" description="BZIP" evidence="2">
    <location>
        <begin position="189"/>
        <end position="231"/>
    </location>
</feature>
<dbReference type="Pfam" id="PF00170">
    <property type="entry name" value="bZIP_1"/>
    <property type="match status" value="1"/>
</dbReference>
<proteinExistence type="predicted"/>
<dbReference type="InterPro" id="IPR004827">
    <property type="entry name" value="bZIP"/>
</dbReference>
<evidence type="ECO:0000313" key="3">
    <source>
        <dbReference type="EMBL" id="TDL18548.1"/>
    </source>
</evidence>
<organism evidence="3 4">
    <name type="scientific">Rickenella mellea</name>
    <dbReference type="NCBI Taxonomy" id="50990"/>
    <lineage>
        <taxon>Eukaryota</taxon>
        <taxon>Fungi</taxon>
        <taxon>Dikarya</taxon>
        <taxon>Basidiomycota</taxon>
        <taxon>Agaricomycotina</taxon>
        <taxon>Agaricomycetes</taxon>
        <taxon>Hymenochaetales</taxon>
        <taxon>Rickenellaceae</taxon>
        <taxon>Rickenella</taxon>
    </lineage>
</organism>
<dbReference type="AlphaFoldDB" id="A0A4Y7PTY8"/>
<keyword evidence="4" id="KW-1185">Reference proteome</keyword>
<dbReference type="EMBL" id="ML170206">
    <property type="protein sequence ID" value="TDL18548.1"/>
    <property type="molecule type" value="Genomic_DNA"/>
</dbReference>
<dbReference type="CDD" id="cd14812">
    <property type="entry name" value="bZIP_u3"/>
    <property type="match status" value="1"/>
</dbReference>
<feature type="compositionally biased region" description="Polar residues" evidence="1">
    <location>
        <begin position="604"/>
        <end position="618"/>
    </location>
</feature>
<evidence type="ECO:0000313" key="4">
    <source>
        <dbReference type="Proteomes" id="UP000294933"/>
    </source>
</evidence>
<feature type="region of interest" description="Disordered" evidence="1">
    <location>
        <begin position="294"/>
        <end position="325"/>
    </location>
</feature>
<feature type="compositionally biased region" description="Low complexity" evidence="1">
    <location>
        <begin position="307"/>
        <end position="321"/>
    </location>
</feature>
<dbReference type="PROSITE" id="PS50217">
    <property type="entry name" value="BZIP"/>
    <property type="match status" value="1"/>
</dbReference>
<feature type="region of interest" description="Disordered" evidence="1">
    <location>
        <begin position="590"/>
        <end position="665"/>
    </location>
</feature>
<feature type="region of interest" description="Disordered" evidence="1">
    <location>
        <begin position="83"/>
        <end position="183"/>
    </location>
</feature>
<dbReference type="GO" id="GO:0003700">
    <property type="term" value="F:DNA-binding transcription factor activity"/>
    <property type="evidence" value="ECO:0007669"/>
    <property type="project" value="InterPro"/>
</dbReference>
<feature type="compositionally biased region" description="Polar residues" evidence="1">
    <location>
        <begin position="358"/>
        <end position="368"/>
    </location>
</feature>
<feature type="compositionally biased region" description="Basic residues" evidence="1">
    <location>
        <begin position="506"/>
        <end position="516"/>
    </location>
</feature>
<dbReference type="STRING" id="50990.A0A4Y7PTY8"/>
<dbReference type="InterPro" id="IPR046347">
    <property type="entry name" value="bZIP_sf"/>
</dbReference>
<name>A0A4Y7PTY8_9AGAM</name>
<feature type="compositionally biased region" description="Low complexity" evidence="1">
    <location>
        <begin position="85"/>
        <end position="100"/>
    </location>
</feature>
<feature type="region of interest" description="Disordered" evidence="1">
    <location>
        <begin position="451"/>
        <end position="516"/>
    </location>
</feature>
<reference evidence="3 4" key="1">
    <citation type="submission" date="2018-06" db="EMBL/GenBank/DDBJ databases">
        <title>A transcriptomic atlas of mushroom development highlights an independent origin of complex multicellularity.</title>
        <authorList>
            <consortium name="DOE Joint Genome Institute"/>
            <person name="Krizsan K."/>
            <person name="Almasi E."/>
            <person name="Merenyi Z."/>
            <person name="Sahu N."/>
            <person name="Viragh M."/>
            <person name="Koszo T."/>
            <person name="Mondo S."/>
            <person name="Kiss B."/>
            <person name="Balint B."/>
            <person name="Kues U."/>
            <person name="Barry K."/>
            <person name="Hegedus J.C."/>
            <person name="Henrissat B."/>
            <person name="Johnson J."/>
            <person name="Lipzen A."/>
            <person name="Ohm R."/>
            <person name="Nagy I."/>
            <person name="Pangilinan J."/>
            <person name="Yan J."/>
            <person name="Xiong Y."/>
            <person name="Grigoriev I.V."/>
            <person name="Hibbett D.S."/>
            <person name="Nagy L.G."/>
        </authorList>
    </citation>
    <scope>NUCLEOTIDE SEQUENCE [LARGE SCALE GENOMIC DNA]</scope>
    <source>
        <strain evidence="3 4">SZMC22713</strain>
    </source>
</reference>
<evidence type="ECO:0000259" key="2">
    <source>
        <dbReference type="PROSITE" id="PS50217"/>
    </source>
</evidence>
<feature type="region of interest" description="Disordered" evidence="1">
    <location>
        <begin position="346"/>
        <end position="374"/>
    </location>
</feature>
<feature type="compositionally biased region" description="Low complexity" evidence="1">
    <location>
        <begin position="451"/>
        <end position="485"/>
    </location>
</feature>
<dbReference type="VEuPathDB" id="FungiDB:BD410DRAFT_830835"/>
<accession>A0A4Y7PTY8</accession>
<feature type="region of interest" description="Disordered" evidence="1">
    <location>
        <begin position="238"/>
        <end position="262"/>
    </location>
</feature>
<feature type="compositionally biased region" description="Low complexity" evidence="1">
    <location>
        <begin position="346"/>
        <end position="357"/>
    </location>
</feature>
<dbReference type="OrthoDB" id="674948at2759"/>
<protein>
    <recommendedName>
        <fullName evidence="2">BZIP domain-containing protein</fullName>
    </recommendedName>
</protein>
<evidence type="ECO:0000256" key="1">
    <source>
        <dbReference type="SAM" id="MobiDB-lite"/>
    </source>
</evidence>
<dbReference type="SUPFAM" id="SSF57959">
    <property type="entry name" value="Leucine zipper domain"/>
    <property type="match status" value="1"/>
</dbReference>
<dbReference type="Proteomes" id="UP000294933">
    <property type="component" value="Unassembled WGS sequence"/>
</dbReference>